<comment type="caution">
    <text evidence="2">The sequence shown here is derived from an EMBL/GenBank/DDBJ whole genome shotgun (WGS) entry which is preliminary data.</text>
</comment>
<sequence>MLEAMAGLDRAHIPALLFTNLQKQRESELALERLRREWDRFDGKYHNLKIKYGLDITDKFWKEDFEKINELITTAEVLVEEERLIEAHEQLEEMRMILKELRARNGIDYFLDGMTEFHEVMEQIILSLKGKDKLYEEDLIRLRALFKEAQKSWAELGNSEVDPRVFGFEPEKIEAVRKRIKEEERVLASFAAALSSEDADRIFQAATDLKPNFVVLYKAFGDFQPIFDQVLKERKEEEAQSSVKRGEDKNETGSE</sequence>
<gene>
    <name evidence="2" type="ORF">AMJ44_06340</name>
</gene>
<name>A0A0S7Y202_UNCSA</name>
<proteinExistence type="predicted"/>
<feature type="region of interest" description="Disordered" evidence="1">
    <location>
        <begin position="236"/>
        <end position="255"/>
    </location>
</feature>
<evidence type="ECO:0000313" key="2">
    <source>
        <dbReference type="EMBL" id="KPJ68563.1"/>
    </source>
</evidence>
<dbReference type="AlphaFoldDB" id="A0A0S7Y202"/>
<dbReference type="Proteomes" id="UP000051861">
    <property type="component" value="Unassembled WGS sequence"/>
</dbReference>
<accession>A0A0S7Y202</accession>
<protein>
    <submittedName>
        <fullName evidence="2">Uncharacterized protein</fullName>
    </submittedName>
</protein>
<evidence type="ECO:0000256" key="1">
    <source>
        <dbReference type="SAM" id="MobiDB-lite"/>
    </source>
</evidence>
<evidence type="ECO:0000313" key="3">
    <source>
        <dbReference type="Proteomes" id="UP000051861"/>
    </source>
</evidence>
<organism evidence="2 3">
    <name type="scientific">candidate division WOR-1 bacterium DG_54_3</name>
    <dbReference type="NCBI Taxonomy" id="1703775"/>
    <lineage>
        <taxon>Bacteria</taxon>
        <taxon>Bacillati</taxon>
        <taxon>Saganbacteria</taxon>
    </lineage>
</organism>
<reference evidence="2 3" key="1">
    <citation type="journal article" date="2015" name="Microbiome">
        <title>Genomic resolution of linkages in carbon, nitrogen, and sulfur cycling among widespread estuary sediment bacteria.</title>
        <authorList>
            <person name="Baker B.J."/>
            <person name="Lazar C.S."/>
            <person name="Teske A.P."/>
            <person name="Dick G.J."/>
        </authorList>
    </citation>
    <scope>NUCLEOTIDE SEQUENCE [LARGE SCALE GENOMIC DNA]</scope>
    <source>
        <strain evidence="2">DG_54_3</strain>
    </source>
</reference>
<dbReference type="EMBL" id="LIZX01000050">
    <property type="protein sequence ID" value="KPJ68563.1"/>
    <property type="molecule type" value="Genomic_DNA"/>
</dbReference>